<dbReference type="SMART" id="SM00347">
    <property type="entry name" value="HTH_MARR"/>
    <property type="match status" value="1"/>
</dbReference>
<accession>A0ABS1N6P4</accession>
<name>A0ABS1N6P4_9ACTN</name>
<feature type="compositionally biased region" description="Gly residues" evidence="1">
    <location>
        <begin position="21"/>
        <end position="34"/>
    </location>
</feature>
<sequence>MLVARCHVFTPRERKAAGAAGADGAGAGGAGGTEAGVDRCGPDRLDRSAYFLLSRLDAEGAMSIGQLADAFHLDVSTVNRQTGTLVRSGLLERIPDPDGGLARKLRATTLGADRFTAERDRRRAALAGILEGWAEEEVARFEEMLTRFNREVETREGRAWPREDDRADDTAGV</sequence>
<feature type="region of interest" description="Disordered" evidence="1">
    <location>
        <begin position="17"/>
        <end position="39"/>
    </location>
</feature>
<proteinExistence type="predicted"/>
<comment type="caution">
    <text evidence="3">The sequence shown here is derived from an EMBL/GenBank/DDBJ whole genome shotgun (WGS) entry which is preliminary data.</text>
</comment>
<feature type="region of interest" description="Disordered" evidence="1">
    <location>
        <begin position="152"/>
        <end position="173"/>
    </location>
</feature>
<dbReference type="PANTHER" id="PTHR39515:SF2">
    <property type="entry name" value="HTH-TYPE TRANSCRIPTIONAL REGULATOR RV0880"/>
    <property type="match status" value="1"/>
</dbReference>
<dbReference type="Proteomes" id="UP000634229">
    <property type="component" value="Unassembled WGS sequence"/>
</dbReference>
<gene>
    <name evidence="3" type="ORF">JK363_03410</name>
</gene>
<feature type="domain" description="HTH marR-type" evidence="2">
    <location>
        <begin position="38"/>
        <end position="138"/>
    </location>
</feature>
<dbReference type="InterPro" id="IPR052526">
    <property type="entry name" value="HTH-type_Bedaq_tolerance"/>
</dbReference>
<evidence type="ECO:0000259" key="2">
    <source>
        <dbReference type="SMART" id="SM00347"/>
    </source>
</evidence>
<dbReference type="Pfam" id="PF01047">
    <property type="entry name" value="MarR"/>
    <property type="match status" value="1"/>
</dbReference>
<dbReference type="PANTHER" id="PTHR39515">
    <property type="entry name" value="CONSERVED PROTEIN"/>
    <property type="match status" value="1"/>
</dbReference>
<evidence type="ECO:0000313" key="4">
    <source>
        <dbReference type="Proteomes" id="UP000634229"/>
    </source>
</evidence>
<evidence type="ECO:0000256" key="1">
    <source>
        <dbReference type="SAM" id="MobiDB-lite"/>
    </source>
</evidence>
<dbReference type="Gene3D" id="1.10.10.10">
    <property type="entry name" value="Winged helix-like DNA-binding domain superfamily/Winged helix DNA-binding domain"/>
    <property type="match status" value="1"/>
</dbReference>
<dbReference type="EMBL" id="JAERRF010000002">
    <property type="protein sequence ID" value="MBL1095742.1"/>
    <property type="molecule type" value="Genomic_DNA"/>
</dbReference>
<evidence type="ECO:0000313" key="3">
    <source>
        <dbReference type="EMBL" id="MBL1095742.1"/>
    </source>
</evidence>
<dbReference type="SUPFAM" id="SSF46785">
    <property type="entry name" value="Winged helix' DNA-binding domain"/>
    <property type="match status" value="1"/>
</dbReference>
<dbReference type="InterPro" id="IPR036390">
    <property type="entry name" value="WH_DNA-bd_sf"/>
</dbReference>
<reference evidence="3 4" key="1">
    <citation type="submission" date="2021-01" db="EMBL/GenBank/DDBJ databases">
        <title>WGS of actinomycetes isolated from Thailand.</title>
        <authorList>
            <person name="Thawai C."/>
        </authorList>
    </citation>
    <scope>NUCLEOTIDE SEQUENCE [LARGE SCALE GENOMIC DNA]</scope>
    <source>
        <strain evidence="3 4">CA1R205</strain>
    </source>
</reference>
<dbReference type="InterPro" id="IPR000835">
    <property type="entry name" value="HTH_MarR-typ"/>
</dbReference>
<dbReference type="InterPro" id="IPR036388">
    <property type="entry name" value="WH-like_DNA-bd_sf"/>
</dbReference>
<protein>
    <submittedName>
        <fullName evidence="3">MarR family transcriptional regulator</fullName>
    </submittedName>
</protein>
<organism evidence="3 4">
    <name type="scientific">Streptomyces coffeae</name>
    <dbReference type="NCBI Taxonomy" id="621382"/>
    <lineage>
        <taxon>Bacteria</taxon>
        <taxon>Bacillati</taxon>
        <taxon>Actinomycetota</taxon>
        <taxon>Actinomycetes</taxon>
        <taxon>Kitasatosporales</taxon>
        <taxon>Streptomycetaceae</taxon>
        <taxon>Streptomyces</taxon>
    </lineage>
</organism>
<keyword evidence="4" id="KW-1185">Reference proteome</keyword>